<evidence type="ECO:0000313" key="1">
    <source>
        <dbReference type="EMBL" id="GGX82082.1"/>
    </source>
</evidence>
<protein>
    <submittedName>
        <fullName evidence="1">Uncharacterized protein</fullName>
    </submittedName>
</protein>
<organism evidence="1 2">
    <name type="scientific">Streptomyces fructofermentans</name>
    <dbReference type="NCBI Taxonomy" id="152141"/>
    <lineage>
        <taxon>Bacteria</taxon>
        <taxon>Bacillati</taxon>
        <taxon>Actinomycetota</taxon>
        <taxon>Actinomycetes</taxon>
        <taxon>Kitasatosporales</taxon>
        <taxon>Streptomycetaceae</taxon>
        <taxon>Streptomyces</taxon>
    </lineage>
</organism>
<evidence type="ECO:0000313" key="2">
    <source>
        <dbReference type="Proteomes" id="UP000645555"/>
    </source>
</evidence>
<keyword evidence="2" id="KW-1185">Reference proteome</keyword>
<proteinExistence type="predicted"/>
<name>A0A918U1Q2_9ACTN</name>
<dbReference type="Proteomes" id="UP000645555">
    <property type="component" value="Unassembled WGS sequence"/>
</dbReference>
<dbReference type="RefSeq" id="WP_229916629.1">
    <property type="nucleotide sequence ID" value="NZ_BMWD01000023.1"/>
</dbReference>
<dbReference type="AlphaFoldDB" id="A0A918U1Q2"/>
<gene>
    <name evidence="1" type="ORF">GCM10010515_57170</name>
</gene>
<accession>A0A918U1Q2</accession>
<sequence length="104" mass="11502">MATALDMTAAPELAVLRALERAGNRMFPRSERARLKGVPPWEIYIHLPADPGRLDDLLSGAWDLPAVAGFPENLISALDAYTRTLLVSGHAFDRDDLQRVLARH</sequence>
<reference evidence="1" key="2">
    <citation type="submission" date="2020-09" db="EMBL/GenBank/DDBJ databases">
        <authorList>
            <person name="Sun Q."/>
            <person name="Ohkuma M."/>
        </authorList>
    </citation>
    <scope>NUCLEOTIDE SEQUENCE</scope>
    <source>
        <strain evidence="1">JCM 4956</strain>
    </source>
</reference>
<reference evidence="1" key="1">
    <citation type="journal article" date="2014" name="Int. J. Syst. Evol. Microbiol.">
        <title>Complete genome sequence of Corynebacterium casei LMG S-19264T (=DSM 44701T), isolated from a smear-ripened cheese.</title>
        <authorList>
            <consortium name="US DOE Joint Genome Institute (JGI-PGF)"/>
            <person name="Walter F."/>
            <person name="Albersmeier A."/>
            <person name="Kalinowski J."/>
            <person name="Ruckert C."/>
        </authorList>
    </citation>
    <scope>NUCLEOTIDE SEQUENCE</scope>
    <source>
        <strain evidence="1">JCM 4956</strain>
    </source>
</reference>
<comment type="caution">
    <text evidence="1">The sequence shown here is derived from an EMBL/GenBank/DDBJ whole genome shotgun (WGS) entry which is preliminary data.</text>
</comment>
<dbReference type="EMBL" id="BMWD01000023">
    <property type="protein sequence ID" value="GGX82082.1"/>
    <property type="molecule type" value="Genomic_DNA"/>
</dbReference>